<evidence type="ECO:0000256" key="4">
    <source>
        <dbReference type="PROSITE-ProRule" id="PRU00510"/>
    </source>
</evidence>
<dbReference type="Gene3D" id="1.20.120.910">
    <property type="entry name" value="DksA, coiled-coil domain"/>
    <property type="match status" value="1"/>
</dbReference>
<dbReference type="EMBL" id="MFZH01000037">
    <property type="protein sequence ID" value="OGK18111.1"/>
    <property type="molecule type" value="Genomic_DNA"/>
</dbReference>
<sequence length="121" mass="13986">MNKPFSKEIVETLHKKLINEERDILARVRELKADDPFSNPDHVNDNAAIDTDVREQTGHDTIEAQVISLEKRLFQIQAAFKKIAEKKYGTCENCSKQILLARLQLVPEARYCIDCEKKFVK</sequence>
<evidence type="ECO:0000256" key="1">
    <source>
        <dbReference type="ARBA" id="ARBA00022723"/>
    </source>
</evidence>
<evidence type="ECO:0000256" key="2">
    <source>
        <dbReference type="ARBA" id="ARBA00022771"/>
    </source>
</evidence>
<name>A0A1F7GGX9_9BACT</name>
<feature type="domain" description="Zinc finger DksA/TraR C4-type" evidence="5">
    <location>
        <begin position="87"/>
        <end position="118"/>
    </location>
</feature>
<dbReference type="Pfam" id="PF01258">
    <property type="entry name" value="zf-dskA_traR"/>
    <property type="match status" value="1"/>
</dbReference>
<dbReference type="PROSITE" id="PS01102">
    <property type="entry name" value="ZF_DKSA_1"/>
    <property type="match status" value="1"/>
</dbReference>
<keyword evidence="1" id="KW-0479">Metal-binding</keyword>
<dbReference type="PROSITE" id="PS51128">
    <property type="entry name" value="ZF_DKSA_2"/>
    <property type="match status" value="1"/>
</dbReference>
<protein>
    <recommendedName>
        <fullName evidence="5">Zinc finger DksA/TraR C4-type domain-containing protein</fullName>
    </recommendedName>
</protein>
<dbReference type="GO" id="GO:0008270">
    <property type="term" value="F:zinc ion binding"/>
    <property type="evidence" value="ECO:0007669"/>
    <property type="project" value="UniProtKB-KW"/>
</dbReference>
<keyword evidence="2" id="KW-0863">Zinc-finger</keyword>
<comment type="caution">
    <text evidence="6">The sequence shown here is derived from an EMBL/GenBank/DDBJ whole genome shotgun (WGS) entry which is preliminary data.</text>
</comment>
<dbReference type="InterPro" id="IPR000962">
    <property type="entry name" value="Znf_DskA_TraR"/>
</dbReference>
<proteinExistence type="predicted"/>
<evidence type="ECO:0000256" key="3">
    <source>
        <dbReference type="ARBA" id="ARBA00022833"/>
    </source>
</evidence>
<keyword evidence="3" id="KW-0862">Zinc</keyword>
<organism evidence="6 7">
    <name type="scientific">Candidatus Roizmanbacteria bacterium RIFCSPHIGHO2_01_FULL_39_24</name>
    <dbReference type="NCBI Taxonomy" id="1802032"/>
    <lineage>
        <taxon>Bacteria</taxon>
        <taxon>Candidatus Roizmaniibacteriota</taxon>
    </lineage>
</organism>
<dbReference type="PANTHER" id="PTHR33823:SF4">
    <property type="entry name" value="GENERAL STRESS PROTEIN 16O"/>
    <property type="match status" value="1"/>
</dbReference>
<dbReference type="PANTHER" id="PTHR33823">
    <property type="entry name" value="RNA POLYMERASE-BINDING TRANSCRIPTION FACTOR DKSA-RELATED"/>
    <property type="match status" value="1"/>
</dbReference>
<evidence type="ECO:0000259" key="5">
    <source>
        <dbReference type="Pfam" id="PF01258"/>
    </source>
</evidence>
<evidence type="ECO:0000313" key="7">
    <source>
        <dbReference type="Proteomes" id="UP000176850"/>
    </source>
</evidence>
<dbReference type="Proteomes" id="UP000176850">
    <property type="component" value="Unassembled WGS sequence"/>
</dbReference>
<dbReference type="InterPro" id="IPR020458">
    <property type="entry name" value="Znf_DskA_TraR_CS"/>
</dbReference>
<dbReference type="AlphaFoldDB" id="A0A1F7GGX9"/>
<dbReference type="SUPFAM" id="SSF57716">
    <property type="entry name" value="Glucocorticoid receptor-like (DNA-binding domain)"/>
    <property type="match status" value="1"/>
</dbReference>
<accession>A0A1F7GGX9</accession>
<gene>
    <name evidence="6" type="ORF">A2799_04705</name>
</gene>
<evidence type="ECO:0000313" key="6">
    <source>
        <dbReference type="EMBL" id="OGK18111.1"/>
    </source>
</evidence>
<feature type="zinc finger region" description="dksA C4-type" evidence="4">
    <location>
        <begin position="91"/>
        <end position="115"/>
    </location>
</feature>
<reference evidence="6 7" key="1">
    <citation type="journal article" date="2016" name="Nat. Commun.">
        <title>Thousands of microbial genomes shed light on interconnected biogeochemical processes in an aquifer system.</title>
        <authorList>
            <person name="Anantharaman K."/>
            <person name="Brown C.T."/>
            <person name="Hug L.A."/>
            <person name="Sharon I."/>
            <person name="Castelle C.J."/>
            <person name="Probst A.J."/>
            <person name="Thomas B.C."/>
            <person name="Singh A."/>
            <person name="Wilkins M.J."/>
            <person name="Karaoz U."/>
            <person name="Brodie E.L."/>
            <person name="Williams K.H."/>
            <person name="Hubbard S.S."/>
            <person name="Banfield J.F."/>
        </authorList>
    </citation>
    <scope>NUCLEOTIDE SEQUENCE [LARGE SCALE GENOMIC DNA]</scope>
</reference>